<dbReference type="EMBL" id="JAHWDP010000001">
    <property type="protein sequence ID" value="MBW2936569.1"/>
    <property type="molecule type" value="Genomic_DNA"/>
</dbReference>
<dbReference type="Proteomes" id="UP001138686">
    <property type="component" value="Unassembled WGS sequence"/>
</dbReference>
<protein>
    <submittedName>
        <fullName evidence="2">Uncharacterized protein</fullName>
    </submittedName>
</protein>
<evidence type="ECO:0000313" key="2">
    <source>
        <dbReference type="EMBL" id="MBW2936569.1"/>
    </source>
</evidence>
<evidence type="ECO:0000313" key="3">
    <source>
        <dbReference type="Proteomes" id="UP001138686"/>
    </source>
</evidence>
<proteinExistence type="predicted"/>
<dbReference type="RefSeq" id="WP_219050384.1">
    <property type="nucleotide sequence ID" value="NZ_JAHWDP010000001.1"/>
</dbReference>
<feature type="chain" id="PRO_5040858507" evidence="1">
    <location>
        <begin position="19"/>
        <end position="765"/>
    </location>
</feature>
<evidence type="ECO:0000256" key="1">
    <source>
        <dbReference type="SAM" id="SignalP"/>
    </source>
</evidence>
<dbReference type="AlphaFoldDB" id="A0A9X1FME3"/>
<gene>
    <name evidence="2" type="ORF">KXJ69_00535</name>
</gene>
<sequence length="765" mass="78800">MKKYILIIIFFASTIVFAQAPDKMSYQAVVRDASDVLITNTTVGMQISILEGSPTGTEVYVETHTPTTNDNGLVSLEIGDGTVVLGDFSSIIWGTGSYYLKTETDPTGGTSYSIEGTSQLLSVPYAFYSNSTTPIDGNTLDEAYDQEGSGSPSTRTIIVDDGIIELEAAGYVALSVISDTALPGMVIDGFGGGALTLNVEAGGDALDIDVAATGDKGITIAHMGTGHGLEIVSTNAANASNALEVFYNGTSNAVSVTSGGGADGIDVTYSGTAEAIHSVVTAGNPGNGLKILNMGTGDGAYIDNSTGTGDDGLQIDQFALGEAVEINIGGAGATGNGIIVNNDGAASKSLEVNNTNPAGTSSAVKIDNAGIAKALEIFNGNPGNPSEALKVTQAGLATALFVDNGGLGKGLHVFNGVPGNGDVALLANSMGLGSVAMLNTDDNNINISSTLVSNNMGAGTVAEFITTDEPFGKVNSMPTVNVVSNGKGVGVNIDILNDLVGSDINAEPALYVHHRGYGAAAYFSTAPSDASADSVEIINGGAGAGLHIDCIGSTTDFIDNALHVEQSNISAFPSLGYAALFELKSPTTAADSAVKISSVATSAGSSALRVIPADPTKLAAVFEGKVEVASDILIGGTMTAAAKAFKIDHPLDPTNKFLVHNSIESNERINIYSGNITTNSDGFATIMLPDYMCALNTDFKYQLTIVDKSFAQAIIWEPMNTDTNSFVIKTNTPEIKVSWQITGTRQDTWAKENPMKVEVEKPKDF</sequence>
<keyword evidence="1" id="KW-0732">Signal</keyword>
<feature type="signal peptide" evidence="1">
    <location>
        <begin position="1"/>
        <end position="18"/>
    </location>
</feature>
<accession>A0A9X1FME3</accession>
<name>A0A9X1FME3_9FLAO</name>
<reference evidence="2" key="1">
    <citation type="submission" date="2021-07" db="EMBL/GenBank/DDBJ databases">
        <title>Aureisphaera sp. CAU 1614 isolated from sea sediment.</title>
        <authorList>
            <person name="Kim W."/>
        </authorList>
    </citation>
    <scope>NUCLEOTIDE SEQUENCE</scope>
    <source>
        <strain evidence="2">CAU 1614</strain>
    </source>
</reference>
<comment type="caution">
    <text evidence="2">The sequence shown here is derived from an EMBL/GenBank/DDBJ whole genome shotgun (WGS) entry which is preliminary data.</text>
</comment>
<organism evidence="2 3">
    <name type="scientific">Halomarinibacterium sedimenti</name>
    <dbReference type="NCBI Taxonomy" id="2857106"/>
    <lineage>
        <taxon>Bacteria</taxon>
        <taxon>Pseudomonadati</taxon>
        <taxon>Bacteroidota</taxon>
        <taxon>Flavobacteriia</taxon>
        <taxon>Flavobacteriales</taxon>
        <taxon>Flavobacteriaceae</taxon>
        <taxon>Halomarinibacterium</taxon>
    </lineage>
</organism>
<keyword evidence="3" id="KW-1185">Reference proteome</keyword>